<gene>
    <name evidence="4" type="ORF">SAMN05428953_114126</name>
</gene>
<sequence>MQNHAYRSRQLGLPLAAIFAAIILAIGALFGASGAANAQQTTASSDRIWQDMKGDVFGDRAILVDSGVVRIEAPKRAQDAAIVPVDIYIDPAKAPAGIKSVTLIIDVNPAPVAATFEIGKDAGVTHLSTRVRVDDYSYLRAIAETQGGELHMAQTFVKASGGCSAPALKNQDEAMATMGQMKLRQFPPQETMTKAQELQLMIRHPNNSGLQRNPLTQYFIPAHFVQKLSVSQADRLILSMEGGISISEDPNFRFDFTAHGTGQIQVEAIDTDGKVFRNQWPLEATGL</sequence>
<name>A0A1G9BC63_9HYPH</name>
<dbReference type="SUPFAM" id="SSF81296">
    <property type="entry name" value="E set domains"/>
    <property type="match status" value="1"/>
</dbReference>
<feature type="domain" description="Ig-like SoxY" evidence="3">
    <location>
        <begin position="55"/>
        <end position="163"/>
    </location>
</feature>
<accession>A0A1G9BC63</accession>
<keyword evidence="5" id="KW-1185">Reference proteome</keyword>
<dbReference type="Pfam" id="PF13501">
    <property type="entry name" value="SoxY"/>
    <property type="match status" value="1"/>
</dbReference>
<dbReference type="EMBL" id="FNEE01000014">
    <property type="protein sequence ID" value="SDK36680.1"/>
    <property type="molecule type" value="Genomic_DNA"/>
</dbReference>
<dbReference type="InterPro" id="IPR038162">
    <property type="entry name" value="SoxY_sf"/>
</dbReference>
<dbReference type="InterPro" id="IPR014756">
    <property type="entry name" value="Ig_E-set"/>
</dbReference>
<evidence type="ECO:0000259" key="3">
    <source>
        <dbReference type="Pfam" id="PF13501"/>
    </source>
</evidence>
<proteinExistence type="predicted"/>
<dbReference type="Pfam" id="PF08770">
    <property type="entry name" value="SoxZ"/>
    <property type="match status" value="1"/>
</dbReference>
<dbReference type="Gene3D" id="2.60.40.10">
    <property type="entry name" value="Immunoglobulins"/>
    <property type="match status" value="1"/>
</dbReference>
<dbReference type="InterPro" id="IPR014880">
    <property type="entry name" value="SoxZ_dom"/>
</dbReference>
<dbReference type="AlphaFoldDB" id="A0A1G9BC63"/>
<dbReference type="Proteomes" id="UP000198894">
    <property type="component" value="Unassembled WGS sequence"/>
</dbReference>
<feature type="chain" id="PRO_5011506881" evidence="1">
    <location>
        <begin position="39"/>
        <end position="287"/>
    </location>
</feature>
<organism evidence="4 5">
    <name type="scientific">Mesorhizobium muleiense</name>
    <dbReference type="NCBI Taxonomy" id="1004279"/>
    <lineage>
        <taxon>Bacteria</taxon>
        <taxon>Pseudomonadati</taxon>
        <taxon>Pseudomonadota</taxon>
        <taxon>Alphaproteobacteria</taxon>
        <taxon>Hyphomicrobiales</taxon>
        <taxon>Phyllobacteriaceae</taxon>
        <taxon>Mesorhizobium</taxon>
    </lineage>
</organism>
<dbReference type="InterPro" id="IPR030831">
    <property type="entry name" value="Fuse-rel_SoxYZ"/>
</dbReference>
<dbReference type="RefSeq" id="WP_091596815.1">
    <property type="nucleotide sequence ID" value="NZ_FNEE01000014.1"/>
</dbReference>
<evidence type="ECO:0000256" key="1">
    <source>
        <dbReference type="SAM" id="SignalP"/>
    </source>
</evidence>
<evidence type="ECO:0000259" key="2">
    <source>
        <dbReference type="Pfam" id="PF08770"/>
    </source>
</evidence>
<feature type="domain" description="Sulphur oxidation protein SoxZ" evidence="2">
    <location>
        <begin position="193"/>
        <end position="279"/>
    </location>
</feature>
<dbReference type="InterPro" id="IPR032711">
    <property type="entry name" value="SoxY"/>
</dbReference>
<reference evidence="5" key="1">
    <citation type="submission" date="2016-10" db="EMBL/GenBank/DDBJ databases">
        <authorList>
            <person name="Varghese N."/>
            <person name="Submissions S."/>
        </authorList>
    </citation>
    <scope>NUCLEOTIDE SEQUENCE [LARGE SCALE GENOMIC DNA]</scope>
    <source>
        <strain evidence="5">CGMCC 1.11022</strain>
    </source>
</reference>
<dbReference type="Gene3D" id="2.60.40.2470">
    <property type="entry name" value="SoxY domain"/>
    <property type="match status" value="1"/>
</dbReference>
<protein>
    <submittedName>
        <fullName evidence="4">Sulfur-oxidizing protein SoxY</fullName>
    </submittedName>
</protein>
<feature type="signal peptide" evidence="1">
    <location>
        <begin position="1"/>
        <end position="38"/>
    </location>
</feature>
<evidence type="ECO:0000313" key="5">
    <source>
        <dbReference type="Proteomes" id="UP000198894"/>
    </source>
</evidence>
<dbReference type="NCBIfam" id="TIGR04557">
    <property type="entry name" value="fuse_rel_SoxYZ"/>
    <property type="match status" value="1"/>
</dbReference>
<evidence type="ECO:0000313" key="4">
    <source>
        <dbReference type="EMBL" id="SDK36680.1"/>
    </source>
</evidence>
<keyword evidence="1" id="KW-0732">Signal</keyword>
<dbReference type="InterPro" id="IPR013783">
    <property type="entry name" value="Ig-like_fold"/>
</dbReference>